<protein>
    <recommendedName>
        <fullName evidence="4">Type IV conjugative transfer system protein TraL</fullName>
    </recommendedName>
</protein>
<evidence type="ECO:0000256" key="1">
    <source>
        <dbReference type="SAM" id="Phobius"/>
    </source>
</evidence>
<keyword evidence="3" id="KW-1185">Reference proteome</keyword>
<keyword evidence="1" id="KW-0812">Transmembrane</keyword>
<dbReference type="STRING" id="207949.RED65_01893"/>
<name>Q1MXI3_9GAMM</name>
<dbReference type="GO" id="GO:0019867">
    <property type="term" value="C:outer membrane"/>
    <property type="evidence" value="ECO:0007669"/>
    <property type="project" value="InterPro"/>
</dbReference>
<dbReference type="Pfam" id="PF07178">
    <property type="entry name" value="TraL"/>
    <property type="match status" value="1"/>
</dbReference>
<evidence type="ECO:0000313" key="2">
    <source>
        <dbReference type="EMBL" id="EAT10689.1"/>
    </source>
</evidence>
<dbReference type="OrthoDB" id="7069389at2"/>
<dbReference type="Proteomes" id="UP000004263">
    <property type="component" value="Unassembled WGS sequence"/>
</dbReference>
<accession>Q1MXI3</accession>
<dbReference type="AlphaFoldDB" id="Q1MXI3"/>
<keyword evidence="1" id="KW-1133">Transmembrane helix</keyword>
<dbReference type="NCBIfam" id="TIGR02762">
    <property type="entry name" value="TraL_TIGR"/>
    <property type="match status" value="1"/>
</dbReference>
<gene>
    <name evidence="2" type="ORF">RED65_01893</name>
</gene>
<keyword evidence="1" id="KW-0472">Membrane</keyword>
<dbReference type="HOGENOM" id="CLU_177734_0_0_6"/>
<dbReference type="EMBL" id="AAQH01000041">
    <property type="protein sequence ID" value="EAT10689.1"/>
    <property type="molecule type" value="Genomic_DNA"/>
</dbReference>
<feature type="transmembrane region" description="Helical" evidence="1">
    <location>
        <begin position="27"/>
        <end position="53"/>
    </location>
</feature>
<reference evidence="2 3" key="1">
    <citation type="submission" date="2006-03" db="EMBL/GenBank/DDBJ databases">
        <authorList>
            <person name="Pinhassi J."/>
            <person name="Pedros-Alio C."/>
            <person name="Ferriera S."/>
            <person name="Johnson J."/>
            <person name="Kravitz S."/>
            <person name="Halpern A."/>
            <person name="Remington K."/>
            <person name="Beeson K."/>
            <person name="Tran B."/>
            <person name="Rogers Y.-H."/>
            <person name="Friedman R."/>
            <person name="Venter J.C."/>
        </authorList>
    </citation>
    <scope>NUCLEOTIDE SEQUENCE [LARGE SCALE GENOMIC DNA]</scope>
    <source>
        <strain evidence="2 3">RED65</strain>
    </source>
</reference>
<proteinExistence type="predicted"/>
<dbReference type="RefSeq" id="WP_007019392.1">
    <property type="nucleotide sequence ID" value="NZ_CH724124.1"/>
</dbReference>
<evidence type="ECO:0000313" key="3">
    <source>
        <dbReference type="Proteomes" id="UP000004263"/>
    </source>
</evidence>
<organism evidence="2 3">
    <name type="scientific">Bermanella marisrubri</name>
    <dbReference type="NCBI Taxonomy" id="207949"/>
    <lineage>
        <taxon>Bacteria</taxon>
        <taxon>Pseudomonadati</taxon>
        <taxon>Pseudomonadota</taxon>
        <taxon>Gammaproteobacteria</taxon>
        <taxon>Oceanospirillales</taxon>
        <taxon>Oceanospirillaceae</taxon>
        <taxon>Bermanella</taxon>
    </lineage>
</organism>
<sequence>MAVSENYWIPRTLEDPPLFFVWEMDTAVVFLTSMIIFLLFSSPIIGFFVSLWLSKSYARVKEQGGVSLFGSFLYWYLPVDLSKRYPSFIREYVGH</sequence>
<evidence type="ECO:0008006" key="4">
    <source>
        <dbReference type="Google" id="ProtNLM"/>
    </source>
</evidence>
<comment type="caution">
    <text evidence="2">The sequence shown here is derived from an EMBL/GenBank/DDBJ whole genome shotgun (WGS) entry which is preliminary data.</text>
</comment>
<dbReference type="InterPro" id="IPR009838">
    <property type="entry name" value="T4SS_TraL"/>
</dbReference>